<evidence type="ECO:0000256" key="9">
    <source>
        <dbReference type="SAM" id="MobiDB-lite"/>
    </source>
</evidence>
<accession>A0A6A5FV07</accession>
<feature type="compositionally biased region" description="Low complexity" evidence="9">
    <location>
        <begin position="11"/>
        <end position="25"/>
    </location>
</feature>
<keyword evidence="2" id="KW-0963">Cytoplasm</keyword>
<feature type="region of interest" description="Disordered" evidence="9">
    <location>
        <begin position="1"/>
        <end position="77"/>
    </location>
</feature>
<keyword evidence="4" id="KW-0479">Metal-binding</keyword>
<gene>
    <name evidence="12" type="ORF">GCK72_022904</name>
</gene>
<dbReference type="GO" id="GO:0005085">
    <property type="term" value="F:guanyl-nucleotide exchange factor activity"/>
    <property type="evidence" value="ECO:0007669"/>
    <property type="project" value="UniProtKB-KW"/>
</dbReference>
<dbReference type="GeneID" id="9798556"/>
<dbReference type="CTD" id="9798556"/>
<dbReference type="EMBL" id="WUAV01000006">
    <property type="protein sequence ID" value="KAF1746448.1"/>
    <property type="molecule type" value="Genomic_DNA"/>
</dbReference>
<dbReference type="SUPFAM" id="SSF57903">
    <property type="entry name" value="FYVE/PHD zinc finger"/>
    <property type="match status" value="1"/>
</dbReference>
<dbReference type="Pfam" id="PF01363">
    <property type="entry name" value="FYVE"/>
    <property type="match status" value="1"/>
</dbReference>
<dbReference type="GO" id="GO:0046847">
    <property type="term" value="P:filopodium assembly"/>
    <property type="evidence" value="ECO:0007669"/>
    <property type="project" value="TreeGrafter"/>
</dbReference>
<proteinExistence type="predicted"/>
<dbReference type="InterPro" id="IPR011993">
    <property type="entry name" value="PH-like_dom_sf"/>
</dbReference>
<dbReference type="SUPFAM" id="SSF50729">
    <property type="entry name" value="PH domain-like"/>
    <property type="match status" value="1"/>
</dbReference>
<dbReference type="SMART" id="SM00233">
    <property type="entry name" value="PH"/>
    <property type="match status" value="2"/>
</dbReference>
<dbReference type="SUPFAM" id="SSF48065">
    <property type="entry name" value="DBL homology domain (DH-domain)"/>
    <property type="match status" value="1"/>
</dbReference>
<name>A0A6A5FV07_CAERE</name>
<evidence type="ECO:0000256" key="1">
    <source>
        <dbReference type="ARBA" id="ARBA00004245"/>
    </source>
</evidence>
<feature type="compositionally biased region" description="Basic and acidic residues" evidence="9">
    <location>
        <begin position="148"/>
        <end position="157"/>
    </location>
</feature>
<dbReference type="InterPro" id="IPR035899">
    <property type="entry name" value="DBL_dom_sf"/>
</dbReference>
<dbReference type="RefSeq" id="XP_003102905.2">
    <property type="nucleotide sequence ID" value="XM_003102857.2"/>
</dbReference>
<dbReference type="GO" id="GO:0008270">
    <property type="term" value="F:zinc ion binding"/>
    <property type="evidence" value="ECO:0007669"/>
    <property type="project" value="UniProtKB-KW"/>
</dbReference>
<dbReference type="InterPro" id="IPR017455">
    <property type="entry name" value="Znf_FYVE-rel"/>
</dbReference>
<evidence type="ECO:0000259" key="11">
    <source>
        <dbReference type="PROSITE" id="PS50178"/>
    </source>
</evidence>
<dbReference type="Proteomes" id="UP000483820">
    <property type="component" value="Chromosome X"/>
</dbReference>
<dbReference type="Pfam" id="PF00621">
    <property type="entry name" value="RhoGEF"/>
    <property type="match status" value="1"/>
</dbReference>
<dbReference type="GO" id="GO:0005856">
    <property type="term" value="C:cytoskeleton"/>
    <property type="evidence" value="ECO:0007669"/>
    <property type="project" value="UniProtKB-SubCell"/>
</dbReference>
<sequence>MSGNFSKHQSVSHTSSGSSVTSPVTDNAVEMVREKGDSLSRTHRSSHMSVSSSKAPSFSLSPSVSSVAPPSPSMKETNETFGMSMRLRNRIASRLPSLSQLFSKQLSVQSATSTEIESSSGQFNVDEREESSYYDDIESSCTSEMDDSERKLEKSRRLGQEFEGQLKSLTYLLRIITEELPSYLESQGSKLAKILVPHKHEDHILLQIIKKMKMIKGFHTAFTDEFGVVDFSNIQDAPQFPTVVIENADVLKSFISFLKEKRELVEEMKLSRKNDKDLDSALSKFEKEYFKQGGHLNLQNQLDRIHQTVMRYGFLMEEFSKCFPDGSNMKEKSEEAVKKLKDVTTIIESEMSTATENETKKVHERLQGRFDTFKKARKLLLQEKVWSDNGMKRHERYIVLFTDCMLVCRLTNSKDPGCAFEKDFYEFDLNTIEIEIDHYREYEKTLKVSTTERGFFFLFKNGKLKNDWVKAILDSQEKMKNRIGFDLKVVEAKKKFLKPVWVLESGECLMEQCSEKFNSSEERNHCRRCGFSICSLCTGLAPVSQYLFEKHIVCPDCFKDIHDDYVTGTLFPEERKQSREGKLHVKIGKREKVMAAEKLFKEPKKRDLKKFDLDERKKETKAFGLVYLRSGAMETEAYAWLKNDDRLVVVKQKLDFKPIFERNVANHEVRQSKERNGVVFAFSKRGMTNDDFTFRVKQPYSIKKWNTVLSDHFPETN</sequence>
<evidence type="ECO:0000256" key="3">
    <source>
        <dbReference type="ARBA" id="ARBA00022658"/>
    </source>
</evidence>
<dbReference type="InterPro" id="IPR000219">
    <property type="entry name" value="DH_dom"/>
</dbReference>
<feature type="domain" description="FYVE-type" evidence="11">
    <location>
        <begin position="513"/>
        <end position="562"/>
    </location>
</feature>
<dbReference type="InterPro" id="IPR013083">
    <property type="entry name" value="Znf_RING/FYVE/PHD"/>
</dbReference>
<evidence type="ECO:0000256" key="2">
    <source>
        <dbReference type="ARBA" id="ARBA00022490"/>
    </source>
</evidence>
<evidence type="ECO:0000256" key="5">
    <source>
        <dbReference type="ARBA" id="ARBA00022771"/>
    </source>
</evidence>
<evidence type="ECO:0000313" key="13">
    <source>
        <dbReference type="Proteomes" id="UP000483820"/>
    </source>
</evidence>
<dbReference type="PROSITE" id="PS50178">
    <property type="entry name" value="ZF_FYVE"/>
    <property type="match status" value="1"/>
</dbReference>
<feature type="compositionally biased region" description="Acidic residues" evidence="9">
    <location>
        <begin position="127"/>
        <end position="138"/>
    </location>
</feature>
<feature type="domain" description="DH" evidence="10">
    <location>
        <begin position="154"/>
        <end position="350"/>
    </location>
</feature>
<evidence type="ECO:0000313" key="12">
    <source>
        <dbReference type="EMBL" id="KAF1746448.1"/>
    </source>
</evidence>
<dbReference type="KEGG" id="crq:GCK72_022904"/>
<evidence type="ECO:0000256" key="8">
    <source>
        <dbReference type="PROSITE-ProRule" id="PRU00091"/>
    </source>
</evidence>
<organism evidence="12 13">
    <name type="scientific">Caenorhabditis remanei</name>
    <name type="common">Caenorhabditis vulgaris</name>
    <dbReference type="NCBI Taxonomy" id="31234"/>
    <lineage>
        <taxon>Eukaryota</taxon>
        <taxon>Metazoa</taxon>
        <taxon>Ecdysozoa</taxon>
        <taxon>Nematoda</taxon>
        <taxon>Chromadorea</taxon>
        <taxon>Rhabditida</taxon>
        <taxon>Rhabditina</taxon>
        <taxon>Rhabditomorpha</taxon>
        <taxon>Rhabditoidea</taxon>
        <taxon>Rhabditidae</taxon>
        <taxon>Peloderinae</taxon>
        <taxon>Caenorhabditis</taxon>
    </lineage>
</organism>
<dbReference type="AlphaFoldDB" id="A0A6A5FV07"/>
<dbReference type="InterPro" id="IPR011011">
    <property type="entry name" value="Znf_FYVE_PHD"/>
</dbReference>
<dbReference type="SMART" id="SM00064">
    <property type="entry name" value="FYVE"/>
    <property type="match status" value="1"/>
</dbReference>
<dbReference type="PROSITE" id="PS50010">
    <property type="entry name" value="DH_2"/>
    <property type="match status" value="1"/>
</dbReference>
<feature type="compositionally biased region" description="Basic and acidic residues" evidence="9">
    <location>
        <begin position="31"/>
        <end position="40"/>
    </location>
</feature>
<evidence type="ECO:0000256" key="4">
    <source>
        <dbReference type="ARBA" id="ARBA00022723"/>
    </source>
</evidence>
<dbReference type="InterPro" id="IPR001849">
    <property type="entry name" value="PH_domain"/>
</dbReference>
<dbReference type="GO" id="GO:0005737">
    <property type="term" value="C:cytoplasm"/>
    <property type="evidence" value="ECO:0007669"/>
    <property type="project" value="TreeGrafter"/>
</dbReference>
<dbReference type="GO" id="GO:0007010">
    <property type="term" value="P:cytoskeleton organization"/>
    <property type="evidence" value="ECO:0007669"/>
    <property type="project" value="TreeGrafter"/>
</dbReference>
<comment type="subcellular location">
    <subcellularLocation>
        <location evidence="1">Cytoplasm</location>
        <location evidence="1">Cytoskeleton</location>
    </subcellularLocation>
</comment>
<dbReference type="Gene3D" id="3.30.40.10">
    <property type="entry name" value="Zinc/RING finger domain, C3HC4 (zinc finger)"/>
    <property type="match status" value="1"/>
</dbReference>
<dbReference type="Gene3D" id="1.20.900.10">
    <property type="entry name" value="Dbl homology (DH) domain"/>
    <property type="match status" value="1"/>
</dbReference>
<keyword evidence="3" id="KW-0344">Guanine-nucleotide releasing factor</keyword>
<dbReference type="InterPro" id="IPR000306">
    <property type="entry name" value="Znf_FYVE"/>
</dbReference>
<reference evidence="12 13" key="1">
    <citation type="submission" date="2019-12" db="EMBL/GenBank/DDBJ databases">
        <title>Chromosome-level assembly of the Caenorhabditis remanei genome.</title>
        <authorList>
            <person name="Teterina A.A."/>
            <person name="Willis J.H."/>
            <person name="Phillips P.C."/>
        </authorList>
    </citation>
    <scope>NUCLEOTIDE SEQUENCE [LARGE SCALE GENOMIC DNA]</scope>
    <source>
        <strain evidence="12 13">PX506</strain>
        <tissue evidence="12">Whole organism</tissue>
    </source>
</reference>
<keyword evidence="7" id="KW-0206">Cytoskeleton</keyword>
<dbReference type="InterPro" id="IPR051092">
    <property type="entry name" value="FYVE_RhoGEF_PH"/>
</dbReference>
<feature type="compositionally biased region" description="Polar residues" evidence="9">
    <location>
        <begin position="110"/>
        <end position="123"/>
    </location>
</feature>
<dbReference type="Gene3D" id="2.30.29.30">
    <property type="entry name" value="Pleckstrin-homology domain (PH domain)/Phosphotyrosine-binding domain (PTB)"/>
    <property type="match status" value="1"/>
</dbReference>
<dbReference type="PANTHER" id="PTHR12673">
    <property type="entry name" value="FACIOGENITAL DYSPLASIA PROTEIN"/>
    <property type="match status" value="1"/>
</dbReference>
<evidence type="ECO:0000256" key="6">
    <source>
        <dbReference type="ARBA" id="ARBA00022833"/>
    </source>
</evidence>
<protein>
    <submittedName>
        <fullName evidence="12">Uncharacterized protein</fullName>
    </submittedName>
</protein>
<evidence type="ECO:0000259" key="10">
    <source>
        <dbReference type="PROSITE" id="PS50010"/>
    </source>
</evidence>
<keyword evidence="5 8" id="KW-0863">Zinc-finger</keyword>
<dbReference type="PANTHER" id="PTHR12673:SF271">
    <property type="entry name" value="FYVE, RHOGEF AND PH DOMAIN-CONTAINING PROTEIN TAG-77"/>
    <property type="match status" value="1"/>
</dbReference>
<feature type="compositionally biased region" description="Low complexity" evidence="9">
    <location>
        <begin position="47"/>
        <end position="68"/>
    </location>
</feature>
<comment type="caution">
    <text evidence="12">The sequence shown here is derived from an EMBL/GenBank/DDBJ whole genome shotgun (WGS) entry which is preliminary data.</text>
</comment>
<evidence type="ECO:0000256" key="7">
    <source>
        <dbReference type="ARBA" id="ARBA00023212"/>
    </source>
</evidence>
<keyword evidence="6" id="KW-0862">Zinc</keyword>
<feature type="region of interest" description="Disordered" evidence="9">
    <location>
        <begin position="110"/>
        <end position="157"/>
    </location>
</feature>